<dbReference type="EMBL" id="CP002059">
    <property type="protein sequence ID" value="ADI66016.1"/>
    <property type="molecule type" value="Genomic_DNA"/>
</dbReference>
<proteinExistence type="predicted"/>
<sequence length="124" mass="14223">MTYSTKIPLVENSLFPAFCSEWPWHNHYHVFLPVQGDYEGKHFVLSLTNNEMCPFSIYRNANLKPQMLAFSSNRTSIDIPVVLSLVSLSPLLLSDLYLCFYFLCHLEVFYATSQFGLTSLETDG</sequence>
<accession>D7DYD8</accession>
<organism evidence="1 2">
    <name type="scientific">Nostoc azollae (strain 0708)</name>
    <name type="common">Anabaena azollae (strain 0708)</name>
    <dbReference type="NCBI Taxonomy" id="551115"/>
    <lineage>
        <taxon>Bacteria</taxon>
        <taxon>Bacillati</taxon>
        <taxon>Cyanobacteriota</taxon>
        <taxon>Cyanophyceae</taxon>
        <taxon>Nostocales</taxon>
        <taxon>Nostocaceae</taxon>
        <taxon>Trichormus</taxon>
    </lineage>
</organism>
<evidence type="ECO:0000313" key="2">
    <source>
        <dbReference type="Proteomes" id="UP000001511"/>
    </source>
</evidence>
<gene>
    <name evidence="1" type="ordered locus">Aazo_4870</name>
</gene>
<dbReference type="AlphaFoldDB" id="D7DYD8"/>
<dbReference type="Proteomes" id="UP000001511">
    <property type="component" value="Chromosome"/>
</dbReference>
<protein>
    <submittedName>
        <fullName evidence="1">Uncharacterized protein</fullName>
    </submittedName>
</protein>
<evidence type="ECO:0000313" key="1">
    <source>
        <dbReference type="EMBL" id="ADI66016.1"/>
    </source>
</evidence>
<keyword evidence="2" id="KW-1185">Reference proteome</keyword>
<dbReference type="HOGENOM" id="CLU_2001492_0_0_3"/>
<reference evidence="1 2" key="1">
    <citation type="journal article" date="2010" name="PLoS ONE">
        <title>Genome erosion in a nitrogen-fixing vertically transmitted endosymbiotic multicellular cyanobacterium.</title>
        <authorList>
            <person name="Ran L."/>
            <person name="Larsson J."/>
            <person name="Vigil-Stenman T."/>
            <person name="Nylander J.A."/>
            <person name="Ininbergs K."/>
            <person name="Zheng W.W."/>
            <person name="Lapidus A."/>
            <person name="Lowry S."/>
            <person name="Haselkorn R."/>
            <person name="Bergman B."/>
        </authorList>
    </citation>
    <scope>NUCLEOTIDE SEQUENCE [LARGE SCALE GENOMIC DNA]</scope>
    <source>
        <strain evidence="1 2">0708</strain>
    </source>
</reference>
<dbReference type="STRING" id="551115.Aazo_4870"/>
<dbReference type="KEGG" id="naz:Aazo_4870"/>
<name>D7DYD8_NOSA0</name>